<name>A0A268NVU9_SHOCL</name>
<proteinExistence type="predicted"/>
<accession>A0A268NVU9</accession>
<protein>
    <submittedName>
        <fullName evidence="1">Uncharacterized protein</fullName>
    </submittedName>
</protein>
<dbReference type="RefSeq" id="WP_095327105.1">
    <property type="nucleotide sequence ID" value="NZ_NPCC01000032.1"/>
</dbReference>
<gene>
    <name evidence="1" type="ORF">CHH72_17380</name>
</gene>
<dbReference type="EMBL" id="NPCC01000032">
    <property type="protein sequence ID" value="PAE87657.1"/>
    <property type="molecule type" value="Genomic_DNA"/>
</dbReference>
<evidence type="ECO:0000313" key="2">
    <source>
        <dbReference type="Proteomes" id="UP000216207"/>
    </source>
</evidence>
<evidence type="ECO:0000313" key="1">
    <source>
        <dbReference type="EMBL" id="PAE87657.1"/>
    </source>
</evidence>
<dbReference type="Proteomes" id="UP000216207">
    <property type="component" value="Unassembled WGS sequence"/>
</dbReference>
<dbReference type="AlphaFoldDB" id="A0A268NVU9"/>
<sequence>MTSGTRITTTSAENKTYKVLPFYVLLFSAIGMIHKRGVINDFVIKDYLNYSKLEEIPKLTRPELVEKMVSDLLDSDLPIEPLSSRFNSDRIAKLKEMSYDIGLNLSDTYRIPFNVRLNEKMVDEIQVLHKDYTEKLGEIIELSIANYVLEAEDDYFNVVVKFFFYQVIKAEKN</sequence>
<comment type="caution">
    <text evidence="1">The sequence shown here is derived from an EMBL/GenBank/DDBJ whole genome shotgun (WGS) entry which is preliminary data.</text>
</comment>
<organism evidence="1 2">
    <name type="scientific">Shouchella clausii</name>
    <name type="common">Alkalihalobacillus clausii</name>
    <dbReference type="NCBI Taxonomy" id="79880"/>
    <lineage>
        <taxon>Bacteria</taxon>
        <taxon>Bacillati</taxon>
        <taxon>Bacillota</taxon>
        <taxon>Bacilli</taxon>
        <taxon>Bacillales</taxon>
        <taxon>Bacillaceae</taxon>
        <taxon>Shouchella</taxon>
    </lineage>
</organism>
<reference evidence="1 2" key="1">
    <citation type="submission" date="2017-07" db="EMBL/GenBank/DDBJ databases">
        <title>Isolation and whole genome analysis of endospore-forming bacteria from heroin.</title>
        <authorList>
            <person name="Kalinowski J."/>
            <person name="Ahrens B."/>
            <person name="Al-Dilaimi A."/>
            <person name="Winkler A."/>
            <person name="Wibberg D."/>
            <person name="Schleenbecker U."/>
            <person name="Ruckert C."/>
            <person name="Wolfel R."/>
            <person name="Grass G."/>
        </authorList>
    </citation>
    <scope>NUCLEOTIDE SEQUENCE [LARGE SCALE GENOMIC DNA]</scope>
    <source>
        <strain evidence="1 2">7539</strain>
    </source>
</reference>